<protein>
    <recommendedName>
        <fullName evidence="3">SMARCC C-terminal domain-containing protein</fullName>
    </recommendedName>
</protein>
<dbReference type="STRING" id="93625.A0A409W2Y0"/>
<dbReference type="AlphaFoldDB" id="A0A409W2Y0"/>
<evidence type="ECO:0008006" key="3">
    <source>
        <dbReference type="Google" id="ProtNLM"/>
    </source>
</evidence>
<dbReference type="InParanoid" id="A0A409W2Y0"/>
<keyword evidence="2" id="KW-1185">Reference proteome</keyword>
<proteinExistence type="predicted"/>
<reference evidence="1 2" key="1">
    <citation type="journal article" date="2018" name="Evol. Lett.">
        <title>Horizontal gene cluster transfer increased hallucinogenic mushroom diversity.</title>
        <authorList>
            <person name="Reynolds H.T."/>
            <person name="Vijayakumar V."/>
            <person name="Gluck-Thaler E."/>
            <person name="Korotkin H.B."/>
            <person name="Matheny P.B."/>
            <person name="Slot J.C."/>
        </authorList>
    </citation>
    <scope>NUCLEOTIDE SEQUENCE [LARGE SCALE GENOMIC DNA]</scope>
    <source>
        <strain evidence="1 2">2631</strain>
    </source>
</reference>
<organism evidence="1 2">
    <name type="scientific">Psilocybe cyanescens</name>
    <dbReference type="NCBI Taxonomy" id="93625"/>
    <lineage>
        <taxon>Eukaryota</taxon>
        <taxon>Fungi</taxon>
        <taxon>Dikarya</taxon>
        <taxon>Basidiomycota</taxon>
        <taxon>Agaricomycotina</taxon>
        <taxon>Agaricomycetes</taxon>
        <taxon>Agaricomycetidae</taxon>
        <taxon>Agaricales</taxon>
        <taxon>Agaricineae</taxon>
        <taxon>Strophariaceae</taxon>
        <taxon>Psilocybe</taxon>
    </lineage>
</organism>
<dbReference type="EMBL" id="NHYD01003795">
    <property type="protein sequence ID" value="PPQ72842.1"/>
    <property type="molecule type" value="Genomic_DNA"/>
</dbReference>
<gene>
    <name evidence="1" type="ORF">CVT25_000253</name>
</gene>
<comment type="caution">
    <text evidence="1">The sequence shown here is derived from an EMBL/GenBank/DDBJ whole genome shotgun (WGS) entry which is preliminary data.</text>
</comment>
<name>A0A409W2Y0_PSICY</name>
<accession>A0A409W2Y0</accession>
<dbReference type="Proteomes" id="UP000283269">
    <property type="component" value="Unassembled WGS sequence"/>
</dbReference>
<evidence type="ECO:0000313" key="1">
    <source>
        <dbReference type="EMBL" id="PPQ72842.1"/>
    </source>
</evidence>
<evidence type="ECO:0000313" key="2">
    <source>
        <dbReference type="Proteomes" id="UP000283269"/>
    </source>
</evidence>
<sequence>MFIPEGAPLTLHNMASALFQVAGMKGMTATAVRAVRAVAFMMERLEMEAISEQARDIAVEKAGYISEELKNMMEHIKTQLAEEVEKHIATLTEVTSKIQSNITWNQAQDNTDSPTPATT</sequence>